<dbReference type="EMBL" id="WIGN01000130">
    <property type="protein sequence ID" value="KAF6807765.1"/>
    <property type="molecule type" value="Genomic_DNA"/>
</dbReference>
<reference evidence="2 3" key="1">
    <citation type="journal article" date="2020" name="Phytopathology">
        <title>Genome Sequence Resources of Colletotrichum truncatum, C. plurivorum, C. musicola, and C. sojae: Four Species Pathogenic to Soybean (Glycine max).</title>
        <authorList>
            <person name="Rogerio F."/>
            <person name="Boufleur T.R."/>
            <person name="Ciampi-Guillardi M."/>
            <person name="Sukno S.A."/>
            <person name="Thon M.R."/>
            <person name="Massola Junior N.S."/>
            <person name="Baroncelli R."/>
        </authorList>
    </citation>
    <scope>NUCLEOTIDE SEQUENCE [LARGE SCALE GENOMIC DNA]</scope>
    <source>
        <strain evidence="2 3">LFN0009</strain>
    </source>
</reference>
<gene>
    <name evidence="2" type="ORF">CSOJ01_07967</name>
</gene>
<protein>
    <submittedName>
        <fullName evidence="2">Uncharacterized protein</fullName>
    </submittedName>
</protein>
<sequence length="1261" mass="142113">MARITPTQIAENLRQTESASKRSSAITDFGKALRRADRFRPTWDALGGAPGIARLLAEFSVRDVRSACRVLGRTASSENVRDERRAEITKLMRLIYDDENPLDERPLRRFYQDIVPACGLDVVEEWEERGVEWNHFQLKGLSFGHRERRERKFLQAVFAPENENKVNFKNNKAAFGGNVPLCEKILLDLLARDPREALIPSDFMDEFAMRLLKRLLRKRHDGDEARNRILEHVVNCVQKHKGQLVNQLHVRQGSLIQYIIQRWNKEGFSETMEQHLVRVLEIYPDRTRWFDLGVVQNMVVTPRKMSPEARYRLLQLAFRHLRPLGIDIEDGSDAGLAALRKLPTEYGLWSTQLFFRIDSAKSWTLFEKLAKAHPAGDFLSSSPSYNTILRQARGPDDNQHGDVEVVRLVLVRTSGDEAAVATSLGRARVVVEERRRKAQQSRDPQARAFWAKSATNLSVATGELELLRETVVWARRFSKDSLTARDLYAADTMETKEIQGLLGAIPWTYSSGVTLASVKRDVELANRILLDLTESAISVAREPGFDRSRCRSVLGLPRLVAAQRSTKKSMETLGKIVDSSAPEDSGLDIPNVLWKPTLDNLLEIDALLSKPEATALRGKSPVTEVYAANALMNFLHKTPAVTAELAGFLLERMAFHFGPEKLGALMLHVVQVATQVAESDRPELACPLICDLILNGDENSSWHRQIINVRFLKSLPAAAARDFMQTMANGVRERMREQNSRPSSTNETDNENEAPRRSIIKVTTIKMMAQLLEDNQFLNERSSCDILVTLLAEARHIDARIAIINSLLGTLKTPQCPEALRDRILHALEEYVLPSIGWLSERRPLSEDDWAAAAEEGAKLPEVGSETPVLDLLLSEGWNSKLDSVSKARIAKIISDGLTQSVATNRRWLALFLAKNNFTLDVQALTVGPLNFDALSSFFTDWTEHVPVALFEVLLENTLAQIDQSPEVARITEAVKANPDLVNSEAGKHWLGQYERESDWTYDSGFVDVASVLQRPAKEMGLKAEGDGGVTVKMAQEFLISGAKKMVLGGHYRSLESLVRRHFQTNVEEAELWKSWRSNCVPVVTRIMAWIEDLRRDQKQSTEEPKKRLVLPNTFQLRVAILPIPVSSPKQRGSSDDTDIFISELSRLVDELAARRTPYHADFAFLKETLQEVGYKADFALFAVRLGPVDLEEPALSDYLRLELAGDLLDTSVDPTNDVVLEARNAVSQWKDCEDEGLRAIGLDIWRNMSGKGKDHWFVRD</sequence>
<dbReference type="Proteomes" id="UP000652219">
    <property type="component" value="Unassembled WGS sequence"/>
</dbReference>
<proteinExistence type="predicted"/>
<organism evidence="2 3">
    <name type="scientific">Colletotrichum sojae</name>
    <dbReference type="NCBI Taxonomy" id="2175907"/>
    <lineage>
        <taxon>Eukaryota</taxon>
        <taxon>Fungi</taxon>
        <taxon>Dikarya</taxon>
        <taxon>Ascomycota</taxon>
        <taxon>Pezizomycotina</taxon>
        <taxon>Sordariomycetes</taxon>
        <taxon>Hypocreomycetidae</taxon>
        <taxon>Glomerellales</taxon>
        <taxon>Glomerellaceae</taxon>
        <taxon>Colletotrichum</taxon>
        <taxon>Colletotrichum orchidearum species complex</taxon>
    </lineage>
</organism>
<comment type="caution">
    <text evidence="2">The sequence shown here is derived from an EMBL/GenBank/DDBJ whole genome shotgun (WGS) entry which is preliminary data.</text>
</comment>
<feature type="region of interest" description="Disordered" evidence="1">
    <location>
        <begin position="732"/>
        <end position="757"/>
    </location>
</feature>
<evidence type="ECO:0000313" key="2">
    <source>
        <dbReference type="EMBL" id="KAF6807765.1"/>
    </source>
</evidence>
<name>A0A8H6J846_9PEZI</name>
<evidence type="ECO:0000256" key="1">
    <source>
        <dbReference type="SAM" id="MobiDB-lite"/>
    </source>
</evidence>
<evidence type="ECO:0000313" key="3">
    <source>
        <dbReference type="Proteomes" id="UP000652219"/>
    </source>
</evidence>
<dbReference type="AlphaFoldDB" id="A0A8H6J846"/>
<accession>A0A8H6J846</accession>
<keyword evidence="3" id="KW-1185">Reference proteome</keyword>